<protein>
    <submittedName>
        <fullName evidence="6">TetR/AcrR family transcriptional regulator</fullName>
    </submittedName>
</protein>
<reference evidence="8 9" key="1">
    <citation type="submission" date="2020-04" db="EMBL/GenBank/DDBJ databases">
        <title>Donghicola sp., a member of the Rhodobacteraceae family isolated from mangrove forest in Thailand.</title>
        <authorList>
            <person name="Charoenyingcharoen P."/>
            <person name="Yukphan P."/>
        </authorList>
    </citation>
    <scope>NUCLEOTIDE SEQUENCE [LARGE SCALE GENOMIC DNA]</scope>
    <source>
        <strain evidence="6 9">B5-SW-15</strain>
        <strain evidence="7 8">C2-DW-16</strain>
    </source>
</reference>
<feature type="DNA-binding region" description="H-T-H motif" evidence="4">
    <location>
        <begin position="40"/>
        <end position="59"/>
    </location>
</feature>
<gene>
    <name evidence="7" type="ORF">HJ526_18825</name>
    <name evidence="6" type="ORF">HJ536_19915</name>
</gene>
<dbReference type="GO" id="GO:0000976">
    <property type="term" value="F:transcription cis-regulatory region binding"/>
    <property type="evidence" value="ECO:0007669"/>
    <property type="project" value="TreeGrafter"/>
</dbReference>
<keyword evidence="2 4" id="KW-0238">DNA-binding</keyword>
<keyword evidence="8" id="KW-1185">Reference proteome</keyword>
<feature type="domain" description="HTH tetR-type" evidence="5">
    <location>
        <begin position="17"/>
        <end position="77"/>
    </location>
</feature>
<evidence type="ECO:0000259" key="5">
    <source>
        <dbReference type="PROSITE" id="PS50977"/>
    </source>
</evidence>
<dbReference type="InterPro" id="IPR041483">
    <property type="entry name" value="TetR_C_34"/>
</dbReference>
<dbReference type="PROSITE" id="PS50977">
    <property type="entry name" value="HTH_TETR_2"/>
    <property type="match status" value="1"/>
</dbReference>
<evidence type="ECO:0000313" key="7">
    <source>
        <dbReference type="EMBL" id="NVO29481.1"/>
    </source>
</evidence>
<proteinExistence type="predicted"/>
<dbReference type="SUPFAM" id="SSF46689">
    <property type="entry name" value="Homeodomain-like"/>
    <property type="match status" value="1"/>
</dbReference>
<dbReference type="Gene3D" id="1.10.357.10">
    <property type="entry name" value="Tetracycline Repressor, domain 2"/>
    <property type="match status" value="1"/>
</dbReference>
<keyword evidence="1" id="KW-0805">Transcription regulation</keyword>
<accession>A0A850Q9K5</accession>
<dbReference type="Pfam" id="PF00440">
    <property type="entry name" value="TetR_N"/>
    <property type="match status" value="1"/>
</dbReference>
<evidence type="ECO:0000256" key="2">
    <source>
        <dbReference type="ARBA" id="ARBA00023125"/>
    </source>
</evidence>
<evidence type="ECO:0000256" key="3">
    <source>
        <dbReference type="ARBA" id="ARBA00023163"/>
    </source>
</evidence>
<dbReference type="PRINTS" id="PR00455">
    <property type="entry name" value="HTHTETR"/>
</dbReference>
<dbReference type="RefSeq" id="WP_176856166.1">
    <property type="nucleotide sequence ID" value="NZ_JABCJD010000017.1"/>
</dbReference>
<name>A0A850Q9K5_9RHOB</name>
<organism evidence="6 9">
    <name type="scientific">Donghicola mangrovi</name>
    <dbReference type="NCBI Taxonomy" id="2729614"/>
    <lineage>
        <taxon>Bacteria</taxon>
        <taxon>Pseudomonadati</taxon>
        <taxon>Pseudomonadota</taxon>
        <taxon>Alphaproteobacteria</taxon>
        <taxon>Rhodobacterales</taxon>
        <taxon>Roseobacteraceae</taxon>
        <taxon>Donghicola</taxon>
    </lineage>
</organism>
<dbReference type="InterPro" id="IPR009057">
    <property type="entry name" value="Homeodomain-like_sf"/>
</dbReference>
<dbReference type="InterPro" id="IPR050109">
    <property type="entry name" value="HTH-type_TetR-like_transc_reg"/>
</dbReference>
<keyword evidence="3" id="KW-0804">Transcription</keyword>
<evidence type="ECO:0000313" key="9">
    <source>
        <dbReference type="Proteomes" id="UP000592216"/>
    </source>
</evidence>
<evidence type="ECO:0000256" key="1">
    <source>
        <dbReference type="ARBA" id="ARBA00023015"/>
    </source>
</evidence>
<evidence type="ECO:0000256" key="4">
    <source>
        <dbReference type="PROSITE-ProRule" id="PRU00335"/>
    </source>
</evidence>
<dbReference type="EMBL" id="JABCJD010000017">
    <property type="protein sequence ID" value="NVO29481.1"/>
    <property type="molecule type" value="Genomic_DNA"/>
</dbReference>
<dbReference type="PANTHER" id="PTHR30055:SF238">
    <property type="entry name" value="MYCOFACTOCIN BIOSYNTHESIS TRANSCRIPTIONAL REGULATOR MFTR-RELATED"/>
    <property type="match status" value="1"/>
</dbReference>
<dbReference type="InterPro" id="IPR001647">
    <property type="entry name" value="HTH_TetR"/>
</dbReference>
<dbReference type="Proteomes" id="UP000523601">
    <property type="component" value="Unassembled WGS sequence"/>
</dbReference>
<dbReference type="GO" id="GO:0003700">
    <property type="term" value="F:DNA-binding transcription factor activity"/>
    <property type="evidence" value="ECO:0007669"/>
    <property type="project" value="TreeGrafter"/>
</dbReference>
<evidence type="ECO:0000313" key="8">
    <source>
        <dbReference type="Proteomes" id="UP000523601"/>
    </source>
</evidence>
<dbReference type="Pfam" id="PF17929">
    <property type="entry name" value="TetR_C_34"/>
    <property type="match status" value="1"/>
</dbReference>
<dbReference type="AlphaFoldDB" id="A0A850Q9K5"/>
<comment type="caution">
    <text evidence="6">The sequence shown here is derived from an EMBL/GenBank/DDBJ whole genome shotgun (WGS) entry which is preliminary data.</text>
</comment>
<sequence>MALPENRKRARSDDEKEARRGAILQATRVMIEAKGFEGITMNAIAQEAAVSKGTLYLYAASKEELLLALFVDAMEQVVARIEAEATADTLADVLVQVPATTPLFLPLLARLFAVIEKNVADEPLFENKRKMRDMGMRVASVIVRLTGAPLDQARAASMTLMLAMRGAAQSDVLARRDLTGIPEDLHPMFTKENFVTGYSVAVRMILAGLTRS</sequence>
<dbReference type="PANTHER" id="PTHR30055">
    <property type="entry name" value="HTH-TYPE TRANSCRIPTIONAL REGULATOR RUTR"/>
    <property type="match status" value="1"/>
</dbReference>
<dbReference type="Proteomes" id="UP000592216">
    <property type="component" value="Unassembled WGS sequence"/>
</dbReference>
<dbReference type="EMBL" id="JABCJE010000020">
    <property type="protein sequence ID" value="NVO25623.1"/>
    <property type="molecule type" value="Genomic_DNA"/>
</dbReference>
<evidence type="ECO:0000313" key="6">
    <source>
        <dbReference type="EMBL" id="NVO25623.1"/>
    </source>
</evidence>